<evidence type="ECO:0000256" key="1">
    <source>
        <dbReference type="ARBA" id="ARBA00022679"/>
    </source>
</evidence>
<proteinExistence type="predicted"/>
<evidence type="ECO:0000256" key="2">
    <source>
        <dbReference type="ARBA" id="ARBA00022695"/>
    </source>
</evidence>
<dbReference type="GeneID" id="28248448"/>
<keyword evidence="4" id="KW-0342">GTP-binding</keyword>
<dbReference type="PANTHER" id="PTHR40392:SF1">
    <property type="entry name" value="2-PHOSPHO-L-LACTATE GUANYLYLTRANSFERASE"/>
    <property type="match status" value="1"/>
</dbReference>
<dbReference type="Pfam" id="PF01983">
    <property type="entry name" value="CofC"/>
    <property type="match status" value="1"/>
</dbReference>
<name>A0A1B0ZYJ9_9RHOB</name>
<protein>
    <submittedName>
        <fullName evidence="5">2-phospho-L-lactate guanylyltransferase</fullName>
    </submittedName>
</protein>
<dbReference type="PANTHER" id="PTHR40392">
    <property type="entry name" value="2-PHOSPHO-L-LACTATE GUANYLYLTRANSFERASE"/>
    <property type="match status" value="1"/>
</dbReference>
<dbReference type="SUPFAM" id="SSF53448">
    <property type="entry name" value="Nucleotide-diphospho-sugar transferases"/>
    <property type="match status" value="1"/>
</dbReference>
<organism evidence="5 6">
    <name type="scientific">Tritonibacter mobilis F1926</name>
    <dbReference type="NCBI Taxonomy" id="1265309"/>
    <lineage>
        <taxon>Bacteria</taxon>
        <taxon>Pseudomonadati</taxon>
        <taxon>Pseudomonadota</taxon>
        <taxon>Alphaproteobacteria</taxon>
        <taxon>Rhodobacterales</taxon>
        <taxon>Paracoccaceae</taxon>
        <taxon>Tritonibacter</taxon>
    </lineage>
</organism>
<evidence type="ECO:0000313" key="6">
    <source>
        <dbReference type="Proteomes" id="UP000013243"/>
    </source>
</evidence>
<evidence type="ECO:0000256" key="3">
    <source>
        <dbReference type="ARBA" id="ARBA00022741"/>
    </source>
</evidence>
<accession>A0A1B0ZYJ9</accession>
<dbReference type="RefSeq" id="WP_046002735.1">
    <property type="nucleotide sequence ID" value="NZ_CP015230.1"/>
</dbReference>
<dbReference type="GO" id="GO:0043814">
    <property type="term" value="F:phospholactate guanylyltransferase activity"/>
    <property type="evidence" value="ECO:0007669"/>
    <property type="project" value="InterPro"/>
</dbReference>
<sequence>MTARTQKRLVVIPMKDPSRAKTRLGAALDANGRAGIALALFRATLNHLSEALMLLPRGSVDIAVLTSSPEISRIARRAGVALIDDEGLDGLSQSLEVAAAWGACQGYDAICILPGDLAAPKACDLARLLRHDLAQGRAVFCPSADLGTNALLAPLPCPFRFQYGPNSVVHHRRAAERAGLWPVILPLESLRIDVDTVEDLGHLLARNPQLLAQEAAL</sequence>
<dbReference type="Gene3D" id="3.90.550.10">
    <property type="entry name" value="Spore Coat Polysaccharide Biosynthesis Protein SpsA, Chain A"/>
    <property type="match status" value="1"/>
</dbReference>
<evidence type="ECO:0000256" key="4">
    <source>
        <dbReference type="ARBA" id="ARBA00023134"/>
    </source>
</evidence>
<keyword evidence="3" id="KW-0547">Nucleotide-binding</keyword>
<dbReference type="InterPro" id="IPR002835">
    <property type="entry name" value="CofC"/>
</dbReference>
<dbReference type="EMBL" id="CP015230">
    <property type="protein sequence ID" value="ANP39409.1"/>
    <property type="molecule type" value="Genomic_DNA"/>
</dbReference>
<dbReference type="Proteomes" id="UP000013243">
    <property type="component" value="Chromosome"/>
</dbReference>
<evidence type="ECO:0000313" key="5">
    <source>
        <dbReference type="EMBL" id="ANP39409.1"/>
    </source>
</evidence>
<dbReference type="AlphaFoldDB" id="A0A1B0ZYJ9"/>
<dbReference type="OrthoDB" id="6334386at2"/>
<gene>
    <name evidence="5" type="ORF">K529_001410</name>
</gene>
<dbReference type="InterPro" id="IPR029044">
    <property type="entry name" value="Nucleotide-diphossugar_trans"/>
</dbReference>
<dbReference type="NCBIfam" id="TIGR03552">
    <property type="entry name" value="F420_cofC"/>
    <property type="match status" value="1"/>
</dbReference>
<keyword evidence="1 5" id="KW-0808">Transferase</keyword>
<reference evidence="5 6" key="1">
    <citation type="journal article" date="2016" name="ISME J.">
        <title>Global occurrence and heterogeneity of the Roseobacter-clade species Ruegeria mobilis.</title>
        <authorList>
            <person name="Sonnenschein E."/>
            <person name="Gram L."/>
        </authorList>
    </citation>
    <scope>NUCLEOTIDE SEQUENCE [LARGE SCALE GENOMIC DNA]</scope>
    <source>
        <strain evidence="5 6">F1926</strain>
    </source>
</reference>
<keyword evidence="2 5" id="KW-0548">Nucleotidyltransferase</keyword>
<dbReference type="STRING" id="1265309.K529_001410"/>
<dbReference type="KEGG" id="rmb:K529_001410"/>
<dbReference type="GO" id="GO:0005525">
    <property type="term" value="F:GTP binding"/>
    <property type="evidence" value="ECO:0007669"/>
    <property type="project" value="UniProtKB-KW"/>
</dbReference>